<protein>
    <submittedName>
        <fullName evidence="1">Uncharacterized protein</fullName>
    </submittedName>
</protein>
<feature type="non-terminal residue" evidence="1">
    <location>
        <position position="83"/>
    </location>
</feature>
<comment type="caution">
    <text evidence="1">The sequence shown here is derived from an EMBL/GenBank/DDBJ whole genome shotgun (WGS) entry which is preliminary data.</text>
</comment>
<evidence type="ECO:0000313" key="2">
    <source>
        <dbReference type="Proteomes" id="UP001145114"/>
    </source>
</evidence>
<reference evidence="1" key="1">
    <citation type="submission" date="2022-06" db="EMBL/GenBank/DDBJ databases">
        <title>Phylogenomic reconstructions and comparative analyses of Kickxellomycotina fungi.</title>
        <authorList>
            <person name="Reynolds N.K."/>
            <person name="Stajich J.E."/>
            <person name="Barry K."/>
            <person name="Grigoriev I.V."/>
            <person name="Crous P."/>
            <person name="Smith M.E."/>
        </authorList>
    </citation>
    <scope>NUCLEOTIDE SEQUENCE</scope>
    <source>
        <strain evidence="1">RSA 2271</strain>
    </source>
</reference>
<evidence type="ECO:0000313" key="1">
    <source>
        <dbReference type="EMBL" id="KAJ1669374.1"/>
    </source>
</evidence>
<gene>
    <name evidence="1" type="ORF">EV182_008789</name>
</gene>
<dbReference type="Proteomes" id="UP001145114">
    <property type="component" value="Unassembled WGS sequence"/>
</dbReference>
<sequence>MSYGVPTFSQSKSVRVQAEEIWRKSSIACRARIGGAHQLTNAALAIDLCRTWISAKSHEWKIPGDLDEGRRIPRWAIPGLINV</sequence>
<name>A0ACC1H651_9FUNG</name>
<organism evidence="1 2">
    <name type="scientific">Spiromyces aspiralis</name>
    <dbReference type="NCBI Taxonomy" id="68401"/>
    <lineage>
        <taxon>Eukaryota</taxon>
        <taxon>Fungi</taxon>
        <taxon>Fungi incertae sedis</taxon>
        <taxon>Zoopagomycota</taxon>
        <taxon>Kickxellomycotina</taxon>
        <taxon>Kickxellomycetes</taxon>
        <taxon>Kickxellales</taxon>
        <taxon>Kickxellaceae</taxon>
        <taxon>Spiromyces</taxon>
    </lineage>
</organism>
<proteinExistence type="predicted"/>
<accession>A0ACC1H651</accession>
<dbReference type="EMBL" id="JAMZIH010009975">
    <property type="protein sequence ID" value="KAJ1669374.1"/>
    <property type="molecule type" value="Genomic_DNA"/>
</dbReference>
<keyword evidence="2" id="KW-1185">Reference proteome</keyword>